<dbReference type="EMBL" id="JANAVB010027198">
    <property type="protein sequence ID" value="KAJ6818440.1"/>
    <property type="molecule type" value="Genomic_DNA"/>
</dbReference>
<reference evidence="2" key="1">
    <citation type="journal article" date="2023" name="GigaByte">
        <title>Genome assembly of the bearded iris, Iris pallida Lam.</title>
        <authorList>
            <person name="Bruccoleri R.E."/>
            <person name="Oakeley E.J."/>
            <person name="Faust A.M.E."/>
            <person name="Altorfer M."/>
            <person name="Dessus-Babus S."/>
            <person name="Burckhardt D."/>
            <person name="Oertli M."/>
            <person name="Naumann U."/>
            <person name="Petersen F."/>
            <person name="Wong J."/>
        </authorList>
    </citation>
    <scope>NUCLEOTIDE SEQUENCE</scope>
    <source>
        <strain evidence="2">GSM-AAB239-AS_SAM_17_03QT</strain>
    </source>
</reference>
<feature type="compositionally biased region" description="Basic and acidic residues" evidence="1">
    <location>
        <begin position="515"/>
        <end position="528"/>
    </location>
</feature>
<proteinExistence type="predicted"/>
<feature type="region of interest" description="Disordered" evidence="1">
    <location>
        <begin position="315"/>
        <end position="339"/>
    </location>
</feature>
<feature type="compositionally biased region" description="Polar residues" evidence="1">
    <location>
        <begin position="227"/>
        <end position="247"/>
    </location>
</feature>
<gene>
    <name evidence="2" type="ORF">M6B38_405295</name>
</gene>
<feature type="compositionally biased region" description="Polar residues" evidence="1">
    <location>
        <begin position="377"/>
        <end position="386"/>
    </location>
</feature>
<name>A0AAX6FQ45_IRIPA</name>
<feature type="region of interest" description="Disordered" evidence="1">
    <location>
        <begin position="371"/>
        <end position="544"/>
    </location>
</feature>
<protein>
    <submittedName>
        <fullName evidence="2">Uncharacterized protein</fullName>
    </submittedName>
</protein>
<feature type="compositionally biased region" description="Basic residues" evidence="1">
    <location>
        <begin position="534"/>
        <end position="544"/>
    </location>
</feature>
<dbReference type="AlphaFoldDB" id="A0AAX6FQ45"/>
<accession>A0AAX6FQ45</accession>
<evidence type="ECO:0000313" key="3">
    <source>
        <dbReference type="Proteomes" id="UP001140949"/>
    </source>
</evidence>
<evidence type="ECO:0000256" key="1">
    <source>
        <dbReference type="SAM" id="MobiDB-lite"/>
    </source>
</evidence>
<feature type="compositionally biased region" description="Basic and acidic residues" evidence="1">
    <location>
        <begin position="439"/>
        <end position="453"/>
    </location>
</feature>
<dbReference type="Proteomes" id="UP001140949">
    <property type="component" value="Unassembled WGS sequence"/>
</dbReference>
<organism evidence="2 3">
    <name type="scientific">Iris pallida</name>
    <name type="common">Sweet iris</name>
    <dbReference type="NCBI Taxonomy" id="29817"/>
    <lineage>
        <taxon>Eukaryota</taxon>
        <taxon>Viridiplantae</taxon>
        <taxon>Streptophyta</taxon>
        <taxon>Embryophyta</taxon>
        <taxon>Tracheophyta</taxon>
        <taxon>Spermatophyta</taxon>
        <taxon>Magnoliopsida</taxon>
        <taxon>Liliopsida</taxon>
        <taxon>Asparagales</taxon>
        <taxon>Iridaceae</taxon>
        <taxon>Iridoideae</taxon>
        <taxon>Irideae</taxon>
        <taxon>Iris</taxon>
    </lineage>
</organism>
<feature type="region of interest" description="Disordered" evidence="1">
    <location>
        <begin position="222"/>
        <end position="280"/>
    </location>
</feature>
<feature type="compositionally biased region" description="Low complexity" evidence="1">
    <location>
        <begin position="98"/>
        <end position="108"/>
    </location>
</feature>
<feature type="compositionally biased region" description="Basic and acidic residues" evidence="1">
    <location>
        <begin position="72"/>
        <end position="92"/>
    </location>
</feature>
<evidence type="ECO:0000313" key="2">
    <source>
        <dbReference type="EMBL" id="KAJ6818440.1"/>
    </source>
</evidence>
<feature type="compositionally biased region" description="Polar residues" evidence="1">
    <location>
        <begin position="416"/>
        <end position="438"/>
    </location>
</feature>
<sequence>MIVPSKSIMKLSNDTIGNHPIFAGFLNALSPIGGAEIPSFHSLYEEADSEANLHGILEKQIEEISRLVDGSKECSKDSPLKVKRVNQDEGKHMKPVMSSSVSSNSSRNNIRRSTRSQNKQQVEMEFDKDLLEDKPCLNHPKYLEDKTFLSPPKKDSEEERLFLSPLAARAAFASLIHETPLKAELSASHVVERENHQNLDPKDPTDCIEVRRLNFRCKYVKPDDSSQNRMPSVSNPIQDTDGDNSVASKGASRCSNKKGATQKKTKLKKSLYKGESLQTSEETKCGKMSSLTIVDNSTACGKLSAGAITTRLTRSSVQKEIGGPSDEQNGASSEKIISPTNIKRVIKQLEKTNPGANQKLKRSDLTRDTYDIHEVTSPVNTRVTRSSNHREKNNIAVNQDPKENGQAHDKPEATKPVNTISVTCSNKQTKTSKPSVNQEVKRSVKAQDKHDQPEDLATPNNNESKNKRLNFSEDPIAELAQEKSKRTRAFPSSTKEDSGETLEDESGASKKKKTGNKDILSKKPEQRFSLRLKFLPRTRSQVKA</sequence>
<comment type="caution">
    <text evidence="2">The sequence shown here is derived from an EMBL/GenBank/DDBJ whole genome shotgun (WGS) entry which is preliminary data.</text>
</comment>
<reference evidence="2" key="2">
    <citation type="submission" date="2023-04" db="EMBL/GenBank/DDBJ databases">
        <authorList>
            <person name="Bruccoleri R.E."/>
            <person name="Oakeley E.J."/>
            <person name="Faust A.-M."/>
            <person name="Dessus-Babus S."/>
            <person name="Altorfer M."/>
            <person name="Burckhardt D."/>
            <person name="Oertli M."/>
            <person name="Naumann U."/>
            <person name="Petersen F."/>
            <person name="Wong J."/>
        </authorList>
    </citation>
    <scope>NUCLEOTIDE SEQUENCE</scope>
    <source>
        <strain evidence="2">GSM-AAB239-AS_SAM_17_03QT</strain>
        <tissue evidence="2">Leaf</tissue>
    </source>
</reference>
<feature type="compositionally biased region" description="Basic residues" evidence="1">
    <location>
        <begin position="260"/>
        <end position="271"/>
    </location>
</feature>
<feature type="compositionally biased region" description="Basic and acidic residues" evidence="1">
    <location>
        <begin position="400"/>
        <end position="413"/>
    </location>
</feature>
<keyword evidence="3" id="KW-1185">Reference proteome</keyword>
<feature type="region of interest" description="Disordered" evidence="1">
    <location>
        <begin position="72"/>
        <end position="121"/>
    </location>
</feature>